<evidence type="ECO:0000313" key="2">
    <source>
        <dbReference type="Proteomes" id="UP000282654"/>
    </source>
</evidence>
<keyword evidence="2" id="KW-1185">Reference proteome</keyword>
<proteinExistence type="predicted"/>
<dbReference type="RefSeq" id="WP_170157714.1">
    <property type="nucleotide sequence ID" value="NZ_RKRE01000002.1"/>
</dbReference>
<name>A0A3N5BLR5_9THEO</name>
<organism evidence="1 2">
    <name type="scientific">Thermodesulfitimonas autotrophica</name>
    <dbReference type="NCBI Taxonomy" id="1894989"/>
    <lineage>
        <taxon>Bacteria</taxon>
        <taxon>Bacillati</taxon>
        <taxon>Bacillota</taxon>
        <taxon>Clostridia</taxon>
        <taxon>Thermoanaerobacterales</taxon>
        <taxon>Thermoanaerobacteraceae</taxon>
        <taxon>Thermodesulfitimonas</taxon>
    </lineage>
</organism>
<accession>A0A3N5BLR5</accession>
<dbReference type="Proteomes" id="UP000282654">
    <property type="component" value="Unassembled WGS sequence"/>
</dbReference>
<protein>
    <submittedName>
        <fullName evidence="1">Uncharacterized protein</fullName>
    </submittedName>
</protein>
<evidence type="ECO:0000313" key="1">
    <source>
        <dbReference type="EMBL" id="RPF46685.1"/>
    </source>
</evidence>
<gene>
    <name evidence="1" type="ORF">EDD75_0938</name>
</gene>
<dbReference type="EMBL" id="RKRE01000002">
    <property type="protein sequence ID" value="RPF46685.1"/>
    <property type="molecule type" value="Genomic_DNA"/>
</dbReference>
<sequence>MQLNGFTPAELTPEQIAAISELEKNFAADKSGRKIYLLAVTRKDDAR</sequence>
<comment type="caution">
    <text evidence="1">The sequence shown here is derived from an EMBL/GenBank/DDBJ whole genome shotgun (WGS) entry which is preliminary data.</text>
</comment>
<reference evidence="1 2" key="1">
    <citation type="submission" date="2018-11" db="EMBL/GenBank/DDBJ databases">
        <title>Genomic Encyclopedia of Type Strains, Phase IV (KMG-IV): sequencing the most valuable type-strain genomes for metagenomic binning, comparative biology and taxonomic classification.</title>
        <authorList>
            <person name="Goeker M."/>
        </authorList>
    </citation>
    <scope>NUCLEOTIDE SEQUENCE [LARGE SCALE GENOMIC DNA]</scope>
    <source>
        <strain evidence="1 2">DSM 102936</strain>
    </source>
</reference>
<dbReference type="AlphaFoldDB" id="A0A3N5BLR5"/>